<gene>
    <name evidence="1" type="ORF">VRU48_08690</name>
</gene>
<keyword evidence="2" id="KW-1185">Reference proteome</keyword>
<dbReference type="RefSeq" id="WP_330107531.1">
    <property type="nucleotide sequence ID" value="NZ_JAZDQT010000001.1"/>
</dbReference>
<evidence type="ECO:0000313" key="2">
    <source>
        <dbReference type="Proteomes" id="UP001336835"/>
    </source>
</evidence>
<sequence length="221" mass="25604">MPKTYALEYPDQASYLLANPLGKHDGSDGHWLKADRKHHNAIWNMANTVNLLKADGFNQYRDIAERSDFYKWFQHQTDSLGFETKWAGIAAITTSKLSKLLSEVPKLTGNSNQEIQHFVQYGNQLIFEDIWPDLQRLRAGDCLKGTVAEKWDGELLLREQQLIDPSYQKLSKHSLRILAKSLRKENLLSKFIPGLEFEGNLLNIHDRWIYGMKMMGYKHLN</sequence>
<proteinExistence type="predicted"/>
<organism evidence="1 2">
    <name type="scientific">Pedobacter albus</name>
    <dbReference type="NCBI Taxonomy" id="3113905"/>
    <lineage>
        <taxon>Bacteria</taxon>
        <taxon>Pseudomonadati</taxon>
        <taxon>Bacteroidota</taxon>
        <taxon>Sphingobacteriia</taxon>
        <taxon>Sphingobacteriales</taxon>
        <taxon>Sphingobacteriaceae</taxon>
        <taxon>Pedobacter</taxon>
    </lineage>
</organism>
<comment type="caution">
    <text evidence="1">The sequence shown here is derived from an EMBL/GenBank/DDBJ whole genome shotgun (WGS) entry which is preliminary data.</text>
</comment>
<protein>
    <submittedName>
        <fullName evidence="1">Uncharacterized protein</fullName>
    </submittedName>
</protein>
<dbReference type="Proteomes" id="UP001336835">
    <property type="component" value="Unassembled WGS sequence"/>
</dbReference>
<accession>A0ABU7I6U3</accession>
<reference evidence="1 2" key="1">
    <citation type="submission" date="2024-01" db="EMBL/GenBank/DDBJ databases">
        <title>Pedobacter sp. nov., isolated from fresh soil.</title>
        <authorList>
            <person name="Le N.T.T."/>
        </authorList>
    </citation>
    <scope>NUCLEOTIDE SEQUENCE [LARGE SCALE GENOMIC DNA]</scope>
    <source>
        <strain evidence="1 2">KR3-3</strain>
    </source>
</reference>
<dbReference type="EMBL" id="JAZDQT010000001">
    <property type="protein sequence ID" value="MEE1945182.1"/>
    <property type="molecule type" value="Genomic_DNA"/>
</dbReference>
<name>A0ABU7I6U3_9SPHI</name>
<evidence type="ECO:0000313" key="1">
    <source>
        <dbReference type="EMBL" id="MEE1945182.1"/>
    </source>
</evidence>